<dbReference type="AlphaFoldDB" id="A0A1Q9LIG6"/>
<protein>
    <recommendedName>
        <fullName evidence="4">Asp23/Gls24 family envelope stress response protein</fullName>
    </recommendedName>
</protein>
<accession>A0A1Q9LIG6</accession>
<dbReference type="STRING" id="1193682.BJP25_23650"/>
<proteinExistence type="inferred from homology"/>
<dbReference type="PANTHER" id="PTHR34297:SF3">
    <property type="entry name" value="ALKALINE SHOCK PROTEIN 23"/>
    <property type="match status" value="1"/>
</dbReference>
<keyword evidence="3" id="KW-1185">Reference proteome</keyword>
<evidence type="ECO:0000313" key="3">
    <source>
        <dbReference type="Proteomes" id="UP000186040"/>
    </source>
</evidence>
<comment type="caution">
    <text evidence="2">The sequence shown here is derived from an EMBL/GenBank/DDBJ whole genome shotgun (WGS) entry which is preliminary data.</text>
</comment>
<dbReference type="Pfam" id="PF03780">
    <property type="entry name" value="Asp23"/>
    <property type="match status" value="1"/>
</dbReference>
<evidence type="ECO:0000313" key="2">
    <source>
        <dbReference type="EMBL" id="OLR91837.1"/>
    </source>
</evidence>
<reference evidence="2 3" key="1">
    <citation type="submission" date="2016-10" db="EMBL/GenBank/DDBJ databases">
        <title>The Draft Genome Sequence of Actinokineospora bangkokensis 44EHWT reveals the biosynthetic pathway of antifungal compounds Thailandins with unusual extender unit butylmalonyl-CoA.</title>
        <authorList>
            <person name="Greule A."/>
            <person name="Intra B."/>
            <person name="Flemming S."/>
            <person name="Rommel M.G."/>
            <person name="Panbangred W."/>
            <person name="Bechthold A."/>
        </authorList>
    </citation>
    <scope>NUCLEOTIDE SEQUENCE [LARGE SCALE GENOMIC DNA]</scope>
    <source>
        <strain evidence="2 3">44EHW</strain>
    </source>
</reference>
<sequence length="129" mass="13144">MPTTAQSGPVEPGERGALTVSGTVVERIAARAAREVDGVGGAAGRVLGIAVGAEDLDNSAKVTAKVAGGTASLDVRLSVSYPASVARTTDAAREHLVRRVHELTGLDVSRVDITVTALLSGATTTRRVR</sequence>
<organism evidence="2 3">
    <name type="scientific">Actinokineospora bangkokensis</name>
    <dbReference type="NCBI Taxonomy" id="1193682"/>
    <lineage>
        <taxon>Bacteria</taxon>
        <taxon>Bacillati</taxon>
        <taxon>Actinomycetota</taxon>
        <taxon>Actinomycetes</taxon>
        <taxon>Pseudonocardiales</taxon>
        <taxon>Pseudonocardiaceae</taxon>
        <taxon>Actinokineospora</taxon>
    </lineage>
</organism>
<comment type="similarity">
    <text evidence="1">Belongs to the asp23 family.</text>
</comment>
<dbReference type="OrthoDB" id="4569527at2"/>
<dbReference type="RefSeq" id="WP_075976242.1">
    <property type="nucleotide sequence ID" value="NZ_MKQR01000018.1"/>
</dbReference>
<dbReference type="EMBL" id="MKQR01000018">
    <property type="protein sequence ID" value="OLR91837.1"/>
    <property type="molecule type" value="Genomic_DNA"/>
</dbReference>
<dbReference type="PANTHER" id="PTHR34297">
    <property type="entry name" value="HYPOTHETICAL CYTOSOLIC PROTEIN-RELATED"/>
    <property type="match status" value="1"/>
</dbReference>
<name>A0A1Q9LIG6_9PSEU</name>
<gene>
    <name evidence="2" type="ORF">BJP25_23650</name>
</gene>
<evidence type="ECO:0008006" key="4">
    <source>
        <dbReference type="Google" id="ProtNLM"/>
    </source>
</evidence>
<dbReference type="InterPro" id="IPR005531">
    <property type="entry name" value="Asp23"/>
</dbReference>
<dbReference type="Proteomes" id="UP000186040">
    <property type="component" value="Unassembled WGS sequence"/>
</dbReference>
<evidence type="ECO:0000256" key="1">
    <source>
        <dbReference type="ARBA" id="ARBA00005721"/>
    </source>
</evidence>